<evidence type="ECO:0000313" key="1">
    <source>
        <dbReference type="EMBL" id="OLQ09767.1"/>
    </source>
</evidence>
<accession>A0A1Q9EQW0</accession>
<proteinExistence type="predicted"/>
<dbReference type="AlphaFoldDB" id="A0A1Q9EQW0"/>
<name>A0A1Q9EQW0_SYMMI</name>
<sequence>MVGDPKKAFDLVTSVSTVRGLAVHWHQWRVSPVWRVMIYNQHFLAWLPEVTFLPKPKSDAQRQRYARLCGHQMFSRIEHEECTLPHSSGILKIFQLLHVALRPEQSLGLGAILSKQCVLQRVLACLNGCTARGLRQASLLRILCIGDDLAEQTKQFMMRYQRSDDKDLEALKANSRVVGSVIHSSSIALSSWELRSAYEWTADNTFPRSVTNEGCVKHEGHRWIFSKGNSSSSGVCKAKQDSASFEKCKAKYAACDPEALRELSCIPDMCLAPLGKASPVRPQFQIWRSADVLHAVFLGMIPYLIFKELSAAKFAF</sequence>
<comment type="caution">
    <text evidence="1">The sequence shown here is derived from an EMBL/GenBank/DDBJ whole genome shotgun (WGS) entry which is preliminary data.</text>
</comment>
<dbReference type="EMBL" id="LSRX01000091">
    <property type="protein sequence ID" value="OLQ09767.1"/>
    <property type="molecule type" value="Genomic_DNA"/>
</dbReference>
<gene>
    <name evidence="1" type="ORF">AK812_SmicGene6623</name>
</gene>
<protein>
    <submittedName>
        <fullName evidence="1">Uncharacterized protein</fullName>
    </submittedName>
</protein>
<evidence type="ECO:0000313" key="2">
    <source>
        <dbReference type="Proteomes" id="UP000186817"/>
    </source>
</evidence>
<dbReference type="Proteomes" id="UP000186817">
    <property type="component" value="Unassembled WGS sequence"/>
</dbReference>
<keyword evidence="2" id="KW-1185">Reference proteome</keyword>
<organism evidence="1 2">
    <name type="scientific">Symbiodinium microadriaticum</name>
    <name type="common">Dinoflagellate</name>
    <name type="synonym">Zooxanthella microadriatica</name>
    <dbReference type="NCBI Taxonomy" id="2951"/>
    <lineage>
        <taxon>Eukaryota</taxon>
        <taxon>Sar</taxon>
        <taxon>Alveolata</taxon>
        <taxon>Dinophyceae</taxon>
        <taxon>Suessiales</taxon>
        <taxon>Symbiodiniaceae</taxon>
        <taxon>Symbiodinium</taxon>
    </lineage>
</organism>
<reference evidence="1 2" key="1">
    <citation type="submission" date="2016-02" db="EMBL/GenBank/DDBJ databases">
        <title>Genome analysis of coral dinoflagellate symbionts highlights evolutionary adaptations to a symbiotic lifestyle.</title>
        <authorList>
            <person name="Aranda M."/>
            <person name="Li Y."/>
            <person name="Liew Y.J."/>
            <person name="Baumgarten S."/>
            <person name="Simakov O."/>
            <person name="Wilson M."/>
            <person name="Piel J."/>
            <person name="Ashoor H."/>
            <person name="Bougouffa S."/>
            <person name="Bajic V.B."/>
            <person name="Ryu T."/>
            <person name="Ravasi T."/>
            <person name="Bayer T."/>
            <person name="Micklem G."/>
            <person name="Kim H."/>
            <person name="Bhak J."/>
            <person name="Lajeunesse T.C."/>
            <person name="Voolstra C.R."/>
        </authorList>
    </citation>
    <scope>NUCLEOTIDE SEQUENCE [LARGE SCALE GENOMIC DNA]</scope>
    <source>
        <strain evidence="1 2">CCMP2467</strain>
    </source>
</reference>